<dbReference type="OrthoDB" id="6773941at2759"/>
<sequence length="528" mass="60898">MPLTFKCCKKSQNNWVCIKCTNIFHKSCRSRGVRGVEIVKDNFIICSKECSDLADEVDPVMPILRQTIEQLNVEIDDQNKHIEKMKMEKNALVTEFESIESQLVQEIDSLKRKVNDNRKPVADAMVTYSVAQTQTERIEQILLLILGDQNGYGLGSLIQSSNEELTVQSIIKPNAMFADVIEDMANLSKYFTLEDFVLVLAGYNDLKNKKYSSFKSINSIFKKLGHTNLIVLSVPYKNNCDFTVNRAIFRFNYKLCLYMNRLNQFVEGTGASTRNNILEAAKNRNDTEMISLLANYLDLFAYNCKYHKTCYSQYVSERNIKSKIRNNTDNAKCSGKARIQTENYIKEHVIAKHETLTLAGVCKLYNNIAETVKEISVQSHRLKKMLQEKFPREIEFISRPGKCDIICASDMDRSEYFNSDDAKSNLLVQKRNIFRVRLFHTNSDVRNMTTALAKDGLNTDRDCYKPYELEMVKDDELNNIHASIDNFDLNEDTIDGKNTTHSMALWFFKKNVIFQNQPMKFQNAPNIH</sequence>
<proteinExistence type="predicted"/>
<keyword evidence="1" id="KW-0175">Coiled coil</keyword>
<accession>A0A9N9QM58</accession>
<gene>
    <name evidence="2" type="ORF">CEUTPL_LOCUS5150</name>
</gene>
<name>A0A9N9QM58_9CUCU</name>
<dbReference type="EMBL" id="OU892278">
    <property type="protein sequence ID" value="CAG9764511.1"/>
    <property type="molecule type" value="Genomic_DNA"/>
</dbReference>
<evidence type="ECO:0000313" key="2">
    <source>
        <dbReference type="EMBL" id="CAG9764511.1"/>
    </source>
</evidence>
<protein>
    <submittedName>
        <fullName evidence="2">Uncharacterized protein</fullName>
    </submittedName>
</protein>
<feature type="coiled-coil region" evidence="1">
    <location>
        <begin position="68"/>
        <end position="102"/>
    </location>
</feature>
<organism evidence="2 3">
    <name type="scientific">Ceutorhynchus assimilis</name>
    <name type="common">cabbage seed weevil</name>
    <dbReference type="NCBI Taxonomy" id="467358"/>
    <lineage>
        <taxon>Eukaryota</taxon>
        <taxon>Metazoa</taxon>
        <taxon>Ecdysozoa</taxon>
        <taxon>Arthropoda</taxon>
        <taxon>Hexapoda</taxon>
        <taxon>Insecta</taxon>
        <taxon>Pterygota</taxon>
        <taxon>Neoptera</taxon>
        <taxon>Endopterygota</taxon>
        <taxon>Coleoptera</taxon>
        <taxon>Polyphaga</taxon>
        <taxon>Cucujiformia</taxon>
        <taxon>Curculionidae</taxon>
        <taxon>Ceutorhynchinae</taxon>
        <taxon>Ceutorhynchus</taxon>
    </lineage>
</organism>
<keyword evidence="3" id="KW-1185">Reference proteome</keyword>
<evidence type="ECO:0000313" key="3">
    <source>
        <dbReference type="Proteomes" id="UP001152799"/>
    </source>
</evidence>
<dbReference type="Proteomes" id="UP001152799">
    <property type="component" value="Chromosome 2"/>
</dbReference>
<evidence type="ECO:0000256" key="1">
    <source>
        <dbReference type="SAM" id="Coils"/>
    </source>
</evidence>
<reference evidence="2" key="1">
    <citation type="submission" date="2022-01" db="EMBL/GenBank/DDBJ databases">
        <authorList>
            <person name="King R."/>
        </authorList>
    </citation>
    <scope>NUCLEOTIDE SEQUENCE</scope>
</reference>
<dbReference type="AlphaFoldDB" id="A0A9N9QM58"/>